<dbReference type="InterPro" id="IPR050645">
    <property type="entry name" value="Histidine_acid_phosphatase"/>
</dbReference>
<organism evidence="1 2">
    <name type="scientific">Trametes cubensis</name>
    <dbReference type="NCBI Taxonomy" id="1111947"/>
    <lineage>
        <taxon>Eukaryota</taxon>
        <taxon>Fungi</taxon>
        <taxon>Dikarya</taxon>
        <taxon>Basidiomycota</taxon>
        <taxon>Agaricomycotina</taxon>
        <taxon>Agaricomycetes</taxon>
        <taxon>Polyporales</taxon>
        <taxon>Polyporaceae</taxon>
        <taxon>Trametes</taxon>
    </lineage>
</organism>
<dbReference type="AlphaFoldDB" id="A0AAD7XAQ9"/>
<name>A0AAD7XAQ9_9APHY</name>
<dbReference type="EMBL" id="JAPEVG010000072">
    <property type="protein sequence ID" value="KAJ8487834.1"/>
    <property type="molecule type" value="Genomic_DNA"/>
</dbReference>
<dbReference type="PANTHER" id="PTHR11567">
    <property type="entry name" value="ACID PHOSPHATASE-RELATED"/>
    <property type="match status" value="1"/>
</dbReference>
<comment type="caution">
    <text evidence="1">The sequence shown here is derived from an EMBL/GenBank/DDBJ whole genome shotgun (WGS) entry which is preliminary data.</text>
</comment>
<evidence type="ECO:0000313" key="2">
    <source>
        <dbReference type="Proteomes" id="UP001215151"/>
    </source>
</evidence>
<sequence length="828" mass="89620">MVNTTSLLGVVLLARHGDRLEFFQDPFTYNPVQTFLTPLGSVQEQQLGTFLRGTYLDPASPTFIQGISADIANVNQLDVRADAGGGGSVILVSVQGLLQGLFPPTTDNNITLANGTTVVAPLDGYQAIPVESVEPNLDISLNSFTSCPNFDNHISEFYASPPFMAEATEAAPFLEQLQPYLGNRSINFTNMFNIFDFVNVQSVHNATFLAKLPPTFAAQSYYYANFHENGVFTDASPDGIGNIGIRTILPSIFTDPTRIANSSDPLKIMLNEISYKPFISLFNVTQATNTDPSIAGIVDYASVVALELHAPATPADEPTVNMRFKNGTTDPAFHDLTLFGEPSLPLSQFISQLAIGSTGPDWARTLRTDCAVHWRGQMNMLSSEGYYGEAIRRSTMNGQRHHDDRTLHDDAVQSLGFATPERRAGSRRRYTIFRKGEVITGLPSVEIATMVNATTLLGVVLLARHGDRVEFFQDPFTYNPTQTFLTALGSVQEQGLGAFLRATYLDPSSPTVIGGINADVAEIDQLDVRADAGGEGAVILTSVQGLLQGLFPPTTDNNITLANGTTVVAPLGGYQAIPVESVEPNEDISLEGFTSCPNFDNHISQFYASPGFAAEAMVAQPFLEQLHHYLGNRSIEFTNMIFDFVNVQLQHNATFLAELPPTYGAQAYYYANFHENGVFTDGSPGGIGNIAIRTVLPSIFTSLTRIANASDPLKLALSEISYKPFISLFNVTQATIADPGIAGIVDYAAAVALEVHAPATPLDEPTVKMRFKNGTSDPSFHDLTLFSAASLPLSQFISQLAPSAVNTTQQWCTVCNQTTLRGCSAFFE</sequence>
<dbReference type="Gene3D" id="3.40.50.1240">
    <property type="entry name" value="Phosphoglycerate mutase-like"/>
    <property type="match status" value="2"/>
</dbReference>
<accession>A0AAD7XAQ9</accession>
<protein>
    <recommendedName>
        <fullName evidence="3">Phosphoglycerate mutase-like protein</fullName>
    </recommendedName>
</protein>
<evidence type="ECO:0000313" key="1">
    <source>
        <dbReference type="EMBL" id="KAJ8487834.1"/>
    </source>
</evidence>
<dbReference type="Proteomes" id="UP001215151">
    <property type="component" value="Unassembled WGS sequence"/>
</dbReference>
<dbReference type="SUPFAM" id="SSF53254">
    <property type="entry name" value="Phosphoglycerate mutase-like"/>
    <property type="match status" value="2"/>
</dbReference>
<proteinExistence type="predicted"/>
<dbReference type="GO" id="GO:0016791">
    <property type="term" value="F:phosphatase activity"/>
    <property type="evidence" value="ECO:0007669"/>
    <property type="project" value="TreeGrafter"/>
</dbReference>
<gene>
    <name evidence="1" type="ORF">ONZ51_g3918</name>
</gene>
<evidence type="ECO:0008006" key="3">
    <source>
        <dbReference type="Google" id="ProtNLM"/>
    </source>
</evidence>
<reference evidence="1" key="1">
    <citation type="submission" date="2022-11" db="EMBL/GenBank/DDBJ databases">
        <title>Genome Sequence of Cubamyces cubensis.</title>
        <authorList>
            <person name="Buettner E."/>
        </authorList>
    </citation>
    <scope>NUCLEOTIDE SEQUENCE</scope>
    <source>
        <strain evidence="1">MPL-01</strain>
    </source>
</reference>
<keyword evidence="2" id="KW-1185">Reference proteome</keyword>
<dbReference type="PANTHER" id="PTHR11567:SF142">
    <property type="entry name" value="PHOSPHOGLYCERATE MUTASE-LIKE PROTEIN"/>
    <property type="match status" value="1"/>
</dbReference>
<dbReference type="InterPro" id="IPR029033">
    <property type="entry name" value="His_PPase_superfam"/>
</dbReference>